<evidence type="ECO:0000313" key="2">
    <source>
        <dbReference type="Proteomes" id="UP000237271"/>
    </source>
</evidence>
<name>A0A2P4YVH9_9STRA</name>
<evidence type="ECO:0008006" key="3">
    <source>
        <dbReference type="Google" id="ProtNLM"/>
    </source>
</evidence>
<evidence type="ECO:0000313" key="1">
    <source>
        <dbReference type="EMBL" id="POM81801.1"/>
    </source>
</evidence>
<keyword evidence="2" id="KW-1185">Reference proteome</keyword>
<dbReference type="EMBL" id="NCKW01000016">
    <property type="protein sequence ID" value="POM81801.1"/>
    <property type="molecule type" value="Genomic_DNA"/>
</dbReference>
<dbReference type="PANTHER" id="PTHR46599">
    <property type="entry name" value="PIGGYBAC TRANSPOSABLE ELEMENT-DERIVED PROTEIN 4"/>
    <property type="match status" value="1"/>
</dbReference>
<proteinExistence type="predicted"/>
<reference evidence="1 2" key="1">
    <citation type="journal article" date="2017" name="Genome Biol. Evol.">
        <title>Phytophthora megakarya and P. palmivora, closely related causal agents of cacao black pod rot, underwent increases in genome sizes and gene numbers by different mechanisms.</title>
        <authorList>
            <person name="Ali S.S."/>
            <person name="Shao J."/>
            <person name="Lary D.J."/>
            <person name="Kronmiller B."/>
            <person name="Shen D."/>
            <person name="Strem M.D."/>
            <person name="Amoako-Attah I."/>
            <person name="Akrofi A.Y."/>
            <person name="Begoude B.A."/>
            <person name="Ten Hoopen G.M."/>
            <person name="Coulibaly K."/>
            <person name="Kebe B.I."/>
            <person name="Melnick R.L."/>
            <person name="Guiltinan M.J."/>
            <person name="Tyler B.M."/>
            <person name="Meinhardt L.W."/>
            <person name="Bailey B.A."/>
        </authorList>
    </citation>
    <scope>NUCLEOTIDE SEQUENCE [LARGE SCALE GENOMIC DNA]</scope>
    <source>
        <strain evidence="2">sbr112.9</strain>
    </source>
</reference>
<accession>A0A2P4YVH9</accession>
<comment type="caution">
    <text evidence="1">The sequence shown here is derived from an EMBL/GenBank/DDBJ whole genome shotgun (WGS) entry which is preliminary data.</text>
</comment>
<dbReference type="Proteomes" id="UP000237271">
    <property type="component" value="Unassembled WGS sequence"/>
</dbReference>
<dbReference type="AlphaFoldDB" id="A0A2P4YVH9"/>
<gene>
    <name evidence="1" type="ORF">PHPALM_185</name>
</gene>
<protein>
    <recommendedName>
        <fullName evidence="3">PiggyBac transposable element-derived protein domain-containing protein</fullName>
    </recommendedName>
</protein>
<organism evidence="1 2">
    <name type="scientific">Phytophthora palmivora</name>
    <dbReference type="NCBI Taxonomy" id="4796"/>
    <lineage>
        <taxon>Eukaryota</taxon>
        <taxon>Sar</taxon>
        <taxon>Stramenopiles</taxon>
        <taxon>Oomycota</taxon>
        <taxon>Peronosporomycetes</taxon>
        <taxon>Peronosporales</taxon>
        <taxon>Peronosporaceae</taxon>
        <taxon>Phytophthora</taxon>
    </lineage>
</organism>
<dbReference type="OrthoDB" id="121783at2759"/>
<sequence>MKTDQSQCEASGTNHGKCPKLVSYYRRWMGGWRAWLQSYSIQRSIRFQTYYKLLFLGFLDMAVVNEFTTHNEACRIKGTSPMPRGRLRPKRRRQTLHTHLRFDDWDMVSGVRKRRRRTCIVCAFLREDTKKSCQTIYFCDDCSNGEAKCFCTQKHFASTME</sequence>
<dbReference type="PANTHER" id="PTHR46599:SF3">
    <property type="entry name" value="PIGGYBAC TRANSPOSABLE ELEMENT-DERIVED PROTEIN 4"/>
    <property type="match status" value="1"/>
</dbReference>